<dbReference type="EMBL" id="BFAZ01000008">
    <property type="protein sequence ID" value="GBF42142.1"/>
    <property type="molecule type" value="Genomic_DNA"/>
</dbReference>
<evidence type="ECO:0000313" key="4">
    <source>
        <dbReference type="Proteomes" id="UP000245206"/>
    </source>
</evidence>
<evidence type="ECO:0000313" key="3">
    <source>
        <dbReference type="EMBL" id="GBF42142.1"/>
    </source>
</evidence>
<protein>
    <recommendedName>
        <fullName evidence="5">DUF5683 domain-containing protein</fullName>
    </recommendedName>
</protein>
<accession>A0A2P2DBY3</accession>
<comment type="caution">
    <text evidence="3">The sequence shown here is derived from an EMBL/GenBank/DDBJ whole genome shotgun (WGS) entry which is preliminary data.</text>
</comment>
<feature type="transmembrane region" description="Helical" evidence="2">
    <location>
        <begin position="268"/>
        <end position="288"/>
    </location>
</feature>
<dbReference type="OrthoDB" id="340606at2"/>
<dbReference type="NCBIfam" id="NF047433">
    <property type="entry name" value="Lepto_7_Nterm"/>
    <property type="match status" value="1"/>
</dbReference>
<dbReference type="Proteomes" id="UP000245206">
    <property type="component" value="Unassembled WGS sequence"/>
</dbReference>
<feature type="region of interest" description="Disordered" evidence="1">
    <location>
        <begin position="113"/>
        <end position="137"/>
    </location>
</feature>
<gene>
    <name evidence="3" type="ORF">LPTSP2_14290</name>
</gene>
<keyword evidence="2" id="KW-0812">Transmembrane</keyword>
<dbReference type="RefSeq" id="WP_108959285.1">
    <property type="nucleotide sequence ID" value="NZ_BFAZ01000008.1"/>
</dbReference>
<keyword evidence="2" id="KW-1133">Transmembrane helix</keyword>
<dbReference type="AlphaFoldDB" id="A0A2P2DBY3"/>
<name>A0A2P2DBY3_9LEPT</name>
<evidence type="ECO:0008006" key="5">
    <source>
        <dbReference type="Google" id="ProtNLM"/>
    </source>
</evidence>
<keyword evidence="2" id="KW-0472">Membrane</keyword>
<sequence length="343" mass="38690">MKKYLLILILILTFSIPIFAINTVILKNGKTIKGKVTDQNEKGLTIQTSDGIQTITKFQILKVVYKDVSEQEAEKIRIAEEKKLRDKEEKEKAKLEKEKQIADEKERKRLEEEEKLAEKQRQEEAAKQESQAEKEAKAEAEWLATRQLVPSPAATKCGGRLALVWRSTVLPGWGQYCGGHNTSAGTFGILFFGSLLYSLGPLRTEEKNAKSHYDTMVLLNQIGGPGTRLTAQNISLPNEFLAGYIETSITDDLIVKSKNNAKEANTKYLAGLGTASIIYITNIIHAYMIGRDRYPERPVVQSGGKQFKEGFDFESSWDKPQGVNVYRPQFNSIYAELRYSILF</sequence>
<organism evidence="3 4">
    <name type="scientific">Leptospira ellinghausenii</name>
    <dbReference type="NCBI Taxonomy" id="1917822"/>
    <lineage>
        <taxon>Bacteria</taxon>
        <taxon>Pseudomonadati</taxon>
        <taxon>Spirochaetota</taxon>
        <taxon>Spirochaetia</taxon>
        <taxon>Leptospirales</taxon>
        <taxon>Leptospiraceae</taxon>
        <taxon>Leptospira</taxon>
    </lineage>
</organism>
<evidence type="ECO:0000256" key="2">
    <source>
        <dbReference type="SAM" id="Phobius"/>
    </source>
</evidence>
<keyword evidence="4" id="KW-1185">Reference proteome</keyword>
<reference evidence="4" key="1">
    <citation type="journal article" date="2019" name="Microbiol. Immunol.">
        <title>Molecular and phenotypic characterization of Leptospira johnsonii sp. nov., Leptospira ellinghausenii sp. nov. and Leptospira ryugenii sp. nov. isolated from soil and water in Japan.</title>
        <authorList>
            <person name="Masuzawa T."/>
            <person name="Saito M."/>
            <person name="Nakao R."/>
            <person name="Nikaido Y."/>
            <person name="Matsumoto M."/>
            <person name="Ogawa M."/>
            <person name="Yokoyama M."/>
            <person name="Hidaka Y."/>
            <person name="Tomita J."/>
            <person name="Sakakibara K."/>
            <person name="Suzuki K."/>
            <person name="Yasuda S."/>
            <person name="Sato H."/>
            <person name="Yamaguchi M."/>
            <person name="Yoshida S.I."/>
            <person name="Koizumi N."/>
            <person name="Kawamura Y."/>
        </authorList>
    </citation>
    <scope>NUCLEOTIDE SEQUENCE [LARGE SCALE GENOMIC DNA]</scope>
    <source>
        <strain evidence="4">E18</strain>
    </source>
</reference>
<evidence type="ECO:0000256" key="1">
    <source>
        <dbReference type="SAM" id="MobiDB-lite"/>
    </source>
</evidence>
<proteinExistence type="predicted"/>